<comment type="cofactor">
    <cofactor evidence="1 9">
        <name>pyridoxal 5'-phosphate</name>
        <dbReference type="ChEBI" id="CHEBI:597326"/>
    </cofactor>
</comment>
<dbReference type="InterPro" id="IPR004839">
    <property type="entry name" value="Aminotransferase_I/II_large"/>
</dbReference>
<evidence type="ECO:0000259" key="10">
    <source>
        <dbReference type="Pfam" id="PF00155"/>
    </source>
</evidence>
<accession>A0A126QHP3</accession>
<proteinExistence type="inferred from homology"/>
<dbReference type="SUPFAM" id="SSF53383">
    <property type="entry name" value="PLP-dependent transferases"/>
    <property type="match status" value="1"/>
</dbReference>
<dbReference type="EC" id="2.6.1.9" evidence="9"/>
<reference evidence="11" key="1">
    <citation type="submission" date="2015-01" db="EMBL/GenBank/DDBJ databases">
        <title>Draft genome sequence of Pasteurella multocida isolated from alpaca pneumonia.</title>
        <authorList>
            <person name="Maturrano L."/>
            <person name="Hurtado R."/>
            <person name="Allasi N."/>
            <person name="Juscamayta E."/>
            <person name="Fernandez D."/>
            <person name="Maximiliano J."/>
            <person name="Rimac R."/>
            <person name="Rosadio R."/>
        </authorList>
    </citation>
    <scope>NUCLEOTIDE SEQUENCE</scope>
    <source>
        <strain evidence="11">UNMSM</strain>
    </source>
</reference>
<organism evidence="11">
    <name type="scientific">Pasteurella multocida</name>
    <dbReference type="NCBI Taxonomy" id="747"/>
    <lineage>
        <taxon>Bacteria</taxon>
        <taxon>Pseudomonadati</taxon>
        <taxon>Pseudomonadota</taxon>
        <taxon>Gammaproteobacteria</taxon>
        <taxon>Pasteurellales</taxon>
        <taxon>Pasteurellaceae</taxon>
        <taxon>Pasteurella</taxon>
    </lineage>
</organism>
<dbReference type="NCBIfam" id="TIGR01141">
    <property type="entry name" value="hisC"/>
    <property type="match status" value="1"/>
</dbReference>
<evidence type="ECO:0000256" key="5">
    <source>
        <dbReference type="ARBA" id="ARBA00022576"/>
    </source>
</evidence>
<keyword evidence="6 9" id="KW-0808">Transferase</keyword>
<evidence type="ECO:0000256" key="7">
    <source>
        <dbReference type="ARBA" id="ARBA00022898"/>
    </source>
</evidence>
<dbReference type="AlphaFoldDB" id="A0A126QHP3"/>
<dbReference type="InterPro" id="IPR005861">
    <property type="entry name" value="HisP_aminotrans"/>
</dbReference>
<dbReference type="PROSITE" id="PS00599">
    <property type="entry name" value="AA_TRANSFER_CLASS_2"/>
    <property type="match status" value="1"/>
</dbReference>
<dbReference type="InterPro" id="IPR015422">
    <property type="entry name" value="PyrdxlP-dep_Trfase_small"/>
</dbReference>
<feature type="modified residue" description="N6-(pyridoxal phosphate)lysine" evidence="9">
    <location>
        <position position="226"/>
    </location>
</feature>
<comment type="catalytic activity">
    <reaction evidence="8 9">
        <text>L-histidinol phosphate + 2-oxoglutarate = 3-(imidazol-4-yl)-2-oxopropyl phosphate + L-glutamate</text>
        <dbReference type="Rhea" id="RHEA:23744"/>
        <dbReference type="ChEBI" id="CHEBI:16810"/>
        <dbReference type="ChEBI" id="CHEBI:29985"/>
        <dbReference type="ChEBI" id="CHEBI:57766"/>
        <dbReference type="ChEBI" id="CHEBI:57980"/>
        <dbReference type="EC" id="2.6.1.9"/>
    </reaction>
</comment>
<dbReference type="PANTHER" id="PTHR43643:SF3">
    <property type="entry name" value="HISTIDINOL-PHOSPHATE AMINOTRANSFERASE"/>
    <property type="match status" value="1"/>
</dbReference>
<dbReference type="Gene3D" id="3.90.1150.10">
    <property type="entry name" value="Aspartate Aminotransferase, domain 1"/>
    <property type="match status" value="1"/>
</dbReference>
<dbReference type="CDD" id="cd00609">
    <property type="entry name" value="AAT_like"/>
    <property type="match status" value="1"/>
</dbReference>
<dbReference type="InterPro" id="IPR001917">
    <property type="entry name" value="Aminotrans_II_pyridoxalP_BS"/>
</dbReference>
<sequence length="365" mass="40233">MQYINIVNEGVKQLHPYQAGKPIEELERELGITNIIKLASNENPFGLPDSAKQAILAELDHLTRYPDSNGFYFKQTVAKKFGLSPEQITLGNGSNDLLELVAHTFANEQDEILFSQYAFIVYPLVTQAINAKKVEIPAKNYGADLDGFLQAISDKTKLIYLANPNNPTGTFLSAGEISQFLNQVPAHVIVVLDEAYTEFTLPEERVDSFTLLKKHPNLVICRTLSKAYGLAGLRIGYAVSSAEIADLFNRVRQPFNCNSLALAAATAVLNDDAFIAKVAENNRQGLKLLEDFFTAKGLNYIPSKGNFVMLDVNQPALPIYQALLQKGVIVRPIAGYGLPNHLRISIGLPEENQRFLLALSEVLGL</sequence>
<evidence type="ECO:0000256" key="6">
    <source>
        <dbReference type="ARBA" id="ARBA00022679"/>
    </source>
</evidence>
<comment type="similarity">
    <text evidence="3 9">Belongs to the class-II pyridoxal-phosphate-dependent aminotransferase family. Histidinol-phosphate aminotransferase subfamily.</text>
</comment>
<dbReference type="RefSeq" id="WP_071523744.1">
    <property type="nucleotide sequence ID" value="NZ_CP133634.1"/>
</dbReference>
<dbReference type="InterPro" id="IPR015424">
    <property type="entry name" value="PyrdxlP-dep_Trfase"/>
</dbReference>
<dbReference type="HAMAP" id="MF_01023">
    <property type="entry name" value="HisC_aminotrans_2"/>
    <property type="match status" value="1"/>
</dbReference>
<evidence type="ECO:0000256" key="9">
    <source>
        <dbReference type="HAMAP-Rule" id="MF_01023"/>
    </source>
</evidence>
<keyword evidence="9" id="KW-0368">Histidine biosynthesis</keyword>
<comment type="subunit">
    <text evidence="4 9">Homodimer.</text>
</comment>
<evidence type="ECO:0000256" key="1">
    <source>
        <dbReference type="ARBA" id="ARBA00001933"/>
    </source>
</evidence>
<feature type="domain" description="Aminotransferase class I/classII large" evidence="10">
    <location>
        <begin position="34"/>
        <end position="354"/>
    </location>
</feature>
<evidence type="ECO:0000256" key="4">
    <source>
        <dbReference type="ARBA" id="ARBA00011738"/>
    </source>
</evidence>
<dbReference type="UniPathway" id="UPA00031">
    <property type="reaction ID" value="UER00012"/>
</dbReference>
<name>A0A126QHP3_PASMD</name>
<dbReference type="EMBL" id="KP660493">
    <property type="protein sequence ID" value="AMK08332.1"/>
    <property type="molecule type" value="Genomic_DNA"/>
</dbReference>
<dbReference type="PANTHER" id="PTHR43643">
    <property type="entry name" value="HISTIDINOL-PHOSPHATE AMINOTRANSFERASE 2"/>
    <property type="match status" value="1"/>
</dbReference>
<gene>
    <name evidence="11" type="primary">hisH_1</name>
    <name evidence="9" type="synonym">hisC</name>
</gene>
<keyword evidence="9" id="KW-0028">Amino-acid biosynthesis</keyword>
<dbReference type="InterPro" id="IPR015421">
    <property type="entry name" value="PyrdxlP-dep_Trfase_major"/>
</dbReference>
<dbReference type="GO" id="GO:0030170">
    <property type="term" value="F:pyridoxal phosphate binding"/>
    <property type="evidence" value="ECO:0007669"/>
    <property type="project" value="InterPro"/>
</dbReference>
<protein>
    <recommendedName>
        <fullName evidence="9">Histidinol-phosphate aminotransferase</fullName>
        <ecNumber evidence="9">2.6.1.9</ecNumber>
    </recommendedName>
    <alternativeName>
        <fullName evidence="9">Imidazole acetol-phosphate transaminase</fullName>
    </alternativeName>
</protein>
<evidence type="ECO:0000256" key="8">
    <source>
        <dbReference type="ARBA" id="ARBA00047481"/>
    </source>
</evidence>
<keyword evidence="5 9" id="KW-0032">Aminotransferase</keyword>
<evidence type="ECO:0000256" key="2">
    <source>
        <dbReference type="ARBA" id="ARBA00005011"/>
    </source>
</evidence>
<evidence type="ECO:0000313" key="11">
    <source>
        <dbReference type="EMBL" id="AMK08332.1"/>
    </source>
</evidence>
<comment type="pathway">
    <text evidence="2 9">Amino-acid biosynthesis; L-histidine biosynthesis; L-histidine from 5-phospho-alpha-D-ribose 1-diphosphate: step 7/9.</text>
</comment>
<keyword evidence="7 9" id="KW-0663">Pyridoxal phosphate</keyword>
<evidence type="ECO:0000256" key="3">
    <source>
        <dbReference type="ARBA" id="ARBA00007970"/>
    </source>
</evidence>
<dbReference type="Gene3D" id="3.40.640.10">
    <property type="entry name" value="Type I PLP-dependent aspartate aminotransferase-like (Major domain)"/>
    <property type="match status" value="1"/>
</dbReference>
<dbReference type="GO" id="GO:0000105">
    <property type="term" value="P:L-histidine biosynthetic process"/>
    <property type="evidence" value="ECO:0007669"/>
    <property type="project" value="UniProtKB-UniRule"/>
</dbReference>
<dbReference type="InterPro" id="IPR050106">
    <property type="entry name" value="HistidinolP_aminotransfase"/>
</dbReference>
<dbReference type="GO" id="GO:0004400">
    <property type="term" value="F:histidinol-phosphate transaminase activity"/>
    <property type="evidence" value="ECO:0007669"/>
    <property type="project" value="UniProtKB-UniRule"/>
</dbReference>
<dbReference type="Pfam" id="PF00155">
    <property type="entry name" value="Aminotran_1_2"/>
    <property type="match status" value="1"/>
</dbReference>